<name>A0A177Y315_9VIBR</name>
<evidence type="ECO:0000313" key="1">
    <source>
        <dbReference type="EMBL" id="OAJ95230.1"/>
    </source>
</evidence>
<dbReference type="PROSITE" id="PS51257">
    <property type="entry name" value="PROKAR_LIPOPROTEIN"/>
    <property type="match status" value="1"/>
</dbReference>
<dbReference type="RefSeq" id="WP_054962186.1">
    <property type="nucleotide sequence ID" value="NZ_LLEI02000021.1"/>
</dbReference>
<protein>
    <recommendedName>
        <fullName evidence="3">Lipocalin-like domain-containing protein</fullName>
    </recommendedName>
</protein>
<gene>
    <name evidence="1" type="ORF">APB76_08080</name>
</gene>
<dbReference type="EMBL" id="LLEI02000021">
    <property type="protein sequence ID" value="OAJ95230.1"/>
    <property type="molecule type" value="Genomic_DNA"/>
</dbReference>
<accession>A0A177Y315</accession>
<reference evidence="1 2" key="1">
    <citation type="journal article" date="2016" name="Syst. Appl. Microbiol.">
        <title>Vibrio bivalvicida sp. nov., a novel larval pathogen for bivalve molluscs reared in a hatchery.</title>
        <authorList>
            <person name="Dubert J."/>
            <person name="Romalde J.L."/>
            <person name="Prado S."/>
            <person name="Barja J.L."/>
        </authorList>
    </citation>
    <scope>NUCLEOTIDE SEQUENCE [LARGE SCALE GENOMIC DNA]</scope>
    <source>
        <strain evidence="1 2">605</strain>
    </source>
</reference>
<evidence type="ECO:0000313" key="2">
    <source>
        <dbReference type="Proteomes" id="UP000078406"/>
    </source>
</evidence>
<organism evidence="1 2">
    <name type="scientific">Vibrio bivalvicida</name>
    <dbReference type="NCBI Taxonomy" id="1276888"/>
    <lineage>
        <taxon>Bacteria</taxon>
        <taxon>Pseudomonadati</taxon>
        <taxon>Pseudomonadota</taxon>
        <taxon>Gammaproteobacteria</taxon>
        <taxon>Vibrionales</taxon>
        <taxon>Vibrionaceae</taxon>
        <taxon>Vibrio</taxon>
        <taxon>Vibrio oreintalis group</taxon>
    </lineage>
</organism>
<dbReference type="Proteomes" id="UP000078406">
    <property type="component" value="Unassembled WGS sequence"/>
</dbReference>
<dbReference type="AlphaFoldDB" id="A0A177Y315"/>
<evidence type="ECO:0008006" key="3">
    <source>
        <dbReference type="Google" id="ProtNLM"/>
    </source>
</evidence>
<comment type="caution">
    <text evidence="1">The sequence shown here is derived from an EMBL/GenBank/DDBJ whole genome shotgun (WGS) entry which is preliminary data.</text>
</comment>
<sequence>MNFKKCLFASSAFFLAACTSPIQETVDTSEFNNLLLGSWKCGSIDEYFKEDTVLVYSKDGQVSVDTSMYMKVEGTDDVLSFDISGTASWELNKDNLYEVYEEINFKPTNEYTASIKGFMSSLMPKKGQRGKSKVLSLDNNKLILESGDNEKLTCYRK</sequence>
<proteinExistence type="predicted"/>